<dbReference type="EMBL" id="CM004404">
    <property type="protein sequence ID" value="KAG8632391.1"/>
    <property type="molecule type" value="Genomic_DNA"/>
</dbReference>
<sequence>MSSSEFDAVQAEKSDAMRRYRSCRIFRFCLLLSGAFTLFFCLFTWFPYVQKIASAYLSDFNSQLFVFLLINALVFFIYHLSNASAAGKNDSVSHRPDIYDQYVSSSSSRRKKIDDEEKRLVIVPPETVETVQRNENIFHKTQIVIRCENADCALVEENPVGDLAVSIETYKIDREKKNFRRMRSEKYSVEKIKRSDRPRELRRSETENGREMVVGGGHTPTRKSMQEMNNEEFRLTIESFIASKRKNLRDHNLAVLMEERKESFTEVTSIQNRRN</sequence>
<dbReference type="Proteomes" id="UP000091857">
    <property type="component" value="Chromosome 18"/>
</dbReference>
<accession>A0ACB7FXK8</accession>
<organism evidence="1 2">
    <name type="scientific">Manihot esculenta</name>
    <name type="common">Cassava</name>
    <name type="synonym">Jatropha manihot</name>
    <dbReference type="NCBI Taxonomy" id="3983"/>
    <lineage>
        <taxon>Eukaryota</taxon>
        <taxon>Viridiplantae</taxon>
        <taxon>Streptophyta</taxon>
        <taxon>Embryophyta</taxon>
        <taxon>Tracheophyta</taxon>
        <taxon>Spermatophyta</taxon>
        <taxon>Magnoliopsida</taxon>
        <taxon>eudicotyledons</taxon>
        <taxon>Gunneridae</taxon>
        <taxon>Pentapetalae</taxon>
        <taxon>rosids</taxon>
        <taxon>fabids</taxon>
        <taxon>Malpighiales</taxon>
        <taxon>Euphorbiaceae</taxon>
        <taxon>Crotonoideae</taxon>
        <taxon>Manihoteae</taxon>
        <taxon>Manihot</taxon>
    </lineage>
</organism>
<reference evidence="2" key="1">
    <citation type="journal article" date="2016" name="Nat. Biotechnol.">
        <title>Sequencing wild and cultivated cassava and related species reveals extensive interspecific hybridization and genetic diversity.</title>
        <authorList>
            <person name="Bredeson J.V."/>
            <person name="Lyons J.B."/>
            <person name="Prochnik S.E."/>
            <person name="Wu G.A."/>
            <person name="Ha C.M."/>
            <person name="Edsinger-Gonzales E."/>
            <person name="Grimwood J."/>
            <person name="Schmutz J."/>
            <person name="Rabbi I.Y."/>
            <person name="Egesi C."/>
            <person name="Nauluvula P."/>
            <person name="Lebot V."/>
            <person name="Ndunguru J."/>
            <person name="Mkamilo G."/>
            <person name="Bart R.S."/>
            <person name="Setter T.L."/>
            <person name="Gleadow R.M."/>
            <person name="Kulakow P."/>
            <person name="Ferguson M.E."/>
            <person name="Rounsley S."/>
            <person name="Rokhsar D.S."/>
        </authorList>
    </citation>
    <scope>NUCLEOTIDE SEQUENCE [LARGE SCALE GENOMIC DNA]</scope>
    <source>
        <strain evidence="2">cv. AM560-2</strain>
    </source>
</reference>
<name>A0ACB7FXK8_MANES</name>
<gene>
    <name evidence="1" type="ORF">MANES_18G019775v8</name>
</gene>
<evidence type="ECO:0000313" key="2">
    <source>
        <dbReference type="Proteomes" id="UP000091857"/>
    </source>
</evidence>
<keyword evidence="2" id="KW-1185">Reference proteome</keyword>
<evidence type="ECO:0000313" key="1">
    <source>
        <dbReference type="EMBL" id="KAG8632391.1"/>
    </source>
</evidence>
<protein>
    <submittedName>
        <fullName evidence="1">Uncharacterized protein</fullName>
    </submittedName>
</protein>
<proteinExistence type="predicted"/>
<comment type="caution">
    <text evidence="1">The sequence shown here is derived from an EMBL/GenBank/DDBJ whole genome shotgun (WGS) entry which is preliminary data.</text>
</comment>